<sequence length="62" mass="7051">MAKCDICGKGPQFGNKISHSHRVTKRMWHPNIQKIKTNIDNTVKRINICTKCLKASKVKKSS</sequence>
<dbReference type="PANTHER" id="PTHR39080:SF1">
    <property type="entry name" value="LARGE RIBOSOMAL SUBUNIT PROTEIN BL28A"/>
    <property type="match status" value="1"/>
</dbReference>
<dbReference type="STRING" id="1797291.A2V47_04805"/>
<dbReference type="GO" id="GO:0006412">
    <property type="term" value="P:translation"/>
    <property type="evidence" value="ECO:0007669"/>
    <property type="project" value="UniProtKB-UniRule"/>
</dbReference>
<evidence type="ECO:0000256" key="4">
    <source>
        <dbReference type="ARBA" id="ARBA00035174"/>
    </source>
</evidence>
<dbReference type="InterPro" id="IPR037147">
    <property type="entry name" value="Ribosomal_bL28_sf"/>
</dbReference>
<evidence type="ECO:0000313" key="7">
    <source>
        <dbReference type="Proteomes" id="UP000177701"/>
    </source>
</evidence>
<evidence type="ECO:0000256" key="3">
    <source>
        <dbReference type="ARBA" id="ARBA00023274"/>
    </source>
</evidence>
<dbReference type="SUPFAM" id="SSF143800">
    <property type="entry name" value="L28p-like"/>
    <property type="match status" value="1"/>
</dbReference>
<gene>
    <name evidence="5" type="primary">rpmB</name>
    <name evidence="6" type="ORF">A2V47_04805</name>
</gene>
<organism evidence="6 7">
    <name type="scientific">Candidatus Sediminicultor quintus</name>
    <dbReference type="NCBI Taxonomy" id="1797291"/>
    <lineage>
        <taxon>Bacteria</taxon>
        <taxon>Pseudomonadati</taxon>
        <taxon>Atribacterota</taxon>
        <taxon>Candidatus Phoenicimicrobiia</taxon>
        <taxon>Candidatus Pheonicimicrobiales</taxon>
        <taxon>Candidatus Phoenicimicrobiaceae</taxon>
        <taxon>Candidatus Sediminicultor</taxon>
    </lineage>
</organism>
<dbReference type="EMBL" id="MEYH01000090">
    <property type="protein sequence ID" value="OGD14236.1"/>
    <property type="molecule type" value="Genomic_DNA"/>
</dbReference>
<dbReference type="Pfam" id="PF00830">
    <property type="entry name" value="Ribosomal_L28"/>
    <property type="match status" value="1"/>
</dbReference>
<name>A0A1F5A7V5_9BACT</name>
<dbReference type="GO" id="GO:0003735">
    <property type="term" value="F:structural constituent of ribosome"/>
    <property type="evidence" value="ECO:0007669"/>
    <property type="project" value="InterPro"/>
</dbReference>
<comment type="caution">
    <text evidence="6">The sequence shown here is derived from an EMBL/GenBank/DDBJ whole genome shotgun (WGS) entry which is preliminary data.</text>
</comment>
<evidence type="ECO:0000256" key="5">
    <source>
        <dbReference type="HAMAP-Rule" id="MF_00373"/>
    </source>
</evidence>
<accession>A0A1F5A7V5</accession>
<dbReference type="GO" id="GO:1990904">
    <property type="term" value="C:ribonucleoprotein complex"/>
    <property type="evidence" value="ECO:0007669"/>
    <property type="project" value="UniProtKB-KW"/>
</dbReference>
<proteinExistence type="inferred from homology"/>
<reference evidence="6 7" key="1">
    <citation type="journal article" date="2016" name="Nat. Commun.">
        <title>Thousands of microbial genomes shed light on interconnected biogeochemical processes in an aquifer system.</title>
        <authorList>
            <person name="Anantharaman K."/>
            <person name="Brown C.T."/>
            <person name="Hug L.A."/>
            <person name="Sharon I."/>
            <person name="Castelle C.J."/>
            <person name="Probst A.J."/>
            <person name="Thomas B.C."/>
            <person name="Singh A."/>
            <person name="Wilkins M.J."/>
            <person name="Karaoz U."/>
            <person name="Brodie E.L."/>
            <person name="Williams K.H."/>
            <person name="Hubbard S.S."/>
            <person name="Banfield J.F."/>
        </authorList>
    </citation>
    <scope>NUCLEOTIDE SEQUENCE [LARGE SCALE GENOMIC DNA]</scope>
</reference>
<dbReference type="InterPro" id="IPR026569">
    <property type="entry name" value="Ribosomal_bL28"/>
</dbReference>
<evidence type="ECO:0000256" key="2">
    <source>
        <dbReference type="ARBA" id="ARBA00022980"/>
    </source>
</evidence>
<dbReference type="Proteomes" id="UP000177701">
    <property type="component" value="Unassembled WGS sequence"/>
</dbReference>
<dbReference type="HAMAP" id="MF_00373">
    <property type="entry name" value="Ribosomal_bL28"/>
    <property type="match status" value="1"/>
</dbReference>
<protein>
    <recommendedName>
        <fullName evidence="4 5">Large ribosomal subunit protein bL28</fullName>
    </recommendedName>
</protein>
<dbReference type="NCBIfam" id="TIGR00009">
    <property type="entry name" value="L28"/>
    <property type="match status" value="1"/>
</dbReference>
<keyword evidence="3 5" id="KW-0687">Ribonucleoprotein</keyword>
<dbReference type="PANTHER" id="PTHR39080">
    <property type="entry name" value="50S RIBOSOMAL PROTEIN L28"/>
    <property type="match status" value="1"/>
</dbReference>
<dbReference type="AlphaFoldDB" id="A0A1F5A7V5"/>
<dbReference type="InterPro" id="IPR034704">
    <property type="entry name" value="Ribosomal_bL28/bL31-like_sf"/>
</dbReference>
<dbReference type="InterPro" id="IPR050096">
    <property type="entry name" value="Bacterial_rp_bL28"/>
</dbReference>
<keyword evidence="2 5" id="KW-0689">Ribosomal protein</keyword>
<comment type="similarity">
    <text evidence="1 5">Belongs to the bacterial ribosomal protein bL28 family.</text>
</comment>
<dbReference type="Gene3D" id="2.30.170.40">
    <property type="entry name" value="Ribosomal protein L28/L24"/>
    <property type="match status" value="1"/>
</dbReference>
<evidence type="ECO:0000313" key="6">
    <source>
        <dbReference type="EMBL" id="OGD14236.1"/>
    </source>
</evidence>
<dbReference type="InterPro" id="IPR001383">
    <property type="entry name" value="Ribosomal_bL28_bact-type"/>
</dbReference>
<dbReference type="GO" id="GO:0005840">
    <property type="term" value="C:ribosome"/>
    <property type="evidence" value="ECO:0007669"/>
    <property type="project" value="UniProtKB-KW"/>
</dbReference>
<evidence type="ECO:0000256" key="1">
    <source>
        <dbReference type="ARBA" id="ARBA00008760"/>
    </source>
</evidence>